<evidence type="ECO:0000256" key="3">
    <source>
        <dbReference type="ARBA" id="ARBA00022833"/>
    </source>
</evidence>
<evidence type="ECO:0000256" key="2">
    <source>
        <dbReference type="ARBA" id="ARBA00022771"/>
    </source>
</evidence>
<evidence type="ECO:0000256" key="7">
    <source>
        <dbReference type="ARBA" id="ARBA00023170"/>
    </source>
</evidence>
<evidence type="ECO:0000256" key="5">
    <source>
        <dbReference type="ARBA" id="ARBA00023125"/>
    </source>
</evidence>
<keyword evidence="8" id="KW-0539">Nucleus</keyword>
<evidence type="ECO:0000313" key="10">
    <source>
        <dbReference type="EMBL" id="GMR46930.1"/>
    </source>
</evidence>
<feature type="domain" description="Nuclear receptor" evidence="9">
    <location>
        <begin position="7"/>
        <end position="88"/>
    </location>
</feature>
<keyword evidence="5" id="KW-0238">DNA-binding</keyword>
<keyword evidence="3" id="KW-0862">Zinc</keyword>
<evidence type="ECO:0000256" key="4">
    <source>
        <dbReference type="ARBA" id="ARBA00023015"/>
    </source>
</evidence>
<feature type="non-terminal residue" evidence="10">
    <location>
        <position position="302"/>
    </location>
</feature>
<organism evidence="10 11">
    <name type="scientific">Pristionchus mayeri</name>
    <dbReference type="NCBI Taxonomy" id="1317129"/>
    <lineage>
        <taxon>Eukaryota</taxon>
        <taxon>Metazoa</taxon>
        <taxon>Ecdysozoa</taxon>
        <taxon>Nematoda</taxon>
        <taxon>Chromadorea</taxon>
        <taxon>Rhabditida</taxon>
        <taxon>Rhabditina</taxon>
        <taxon>Diplogasteromorpha</taxon>
        <taxon>Diplogasteroidea</taxon>
        <taxon>Neodiplogasteridae</taxon>
        <taxon>Pristionchus</taxon>
    </lineage>
</organism>
<keyword evidence="1" id="KW-0479">Metal-binding</keyword>
<keyword evidence="4" id="KW-0805">Transcription regulation</keyword>
<accession>A0AAN5CM93</accession>
<feature type="non-terminal residue" evidence="10">
    <location>
        <position position="1"/>
    </location>
</feature>
<dbReference type="AlphaFoldDB" id="A0AAN5CM93"/>
<dbReference type="Gene3D" id="3.30.50.10">
    <property type="entry name" value="Erythroid Transcription Factor GATA-1, subunit A"/>
    <property type="match status" value="1"/>
</dbReference>
<evidence type="ECO:0000259" key="9">
    <source>
        <dbReference type="PROSITE" id="PS51030"/>
    </source>
</evidence>
<dbReference type="EMBL" id="BTRK01000004">
    <property type="protein sequence ID" value="GMR46930.1"/>
    <property type="molecule type" value="Genomic_DNA"/>
</dbReference>
<sequence>PKTIKTQRVCLVCGGITNVAHLGLDICRACIVFYRRSRNRKFACRSTTNNCPIGEGVNCRKCRLAEIERILSSSHISRTKMMKAELSTSNSFDKNSNHSSFQQHTPDVHSFLASPSTSSSQQHSCRSYSSDAQPRELLEKLSRCYRAMCATRLAGELSARKDPPHPLAAVEGQFEIPPASYAKMEVSNRLFLIALHQFGSSAFREFGRFKSKDRWALVTNFFTRYRMFDSDYRADETFANDMAKTFASYTTYFSVGVHEHFFDDCPSEGAFREEAKRAMEANMKRQLHGAREHMRSANLTHE</sequence>
<dbReference type="GO" id="GO:0005634">
    <property type="term" value="C:nucleus"/>
    <property type="evidence" value="ECO:0007669"/>
    <property type="project" value="TreeGrafter"/>
</dbReference>
<dbReference type="InterPro" id="IPR001628">
    <property type="entry name" value="Znf_hrmn_rcpt"/>
</dbReference>
<dbReference type="GO" id="GO:0008270">
    <property type="term" value="F:zinc ion binding"/>
    <property type="evidence" value="ECO:0007669"/>
    <property type="project" value="UniProtKB-KW"/>
</dbReference>
<evidence type="ECO:0000256" key="8">
    <source>
        <dbReference type="ARBA" id="ARBA00023242"/>
    </source>
</evidence>
<proteinExistence type="predicted"/>
<dbReference type="PANTHER" id="PTHR46011:SF6">
    <property type="entry name" value="HIGH ZINC ACTIVATED NUCLEAR RECEPTOR PROTEIN"/>
    <property type="match status" value="1"/>
</dbReference>
<name>A0AAN5CM93_9BILA</name>
<dbReference type="GO" id="GO:0043565">
    <property type="term" value="F:sequence-specific DNA binding"/>
    <property type="evidence" value="ECO:0007669"/>
    <property type="project" value="InterPro"/>
</dbReference>
<gene>
    <name evidence="10" type="ORF">PMAYCL1PPCAC_17125</name>
</gene>
<evidence type="ECO:0000256" key="1">
    <source>
        <dbReference type="ARBA" id="ARBA00022723"/>
    </source>
</evidence>
<dbReference type="PANTHER" id="PTHR46011">
    <property type="entry name" value="NUCLEAR HORMONE RECEPTOR FAMILY MEMBER NHR-86-RELATED"/>
    <property type="match status" value="1"/>
</dbReference>
<dbReference type="SMART" id="SM00399">
    <property type="entry name" value="ZnF_C4"/>
    <property type="match status" value="1"/>
</dbReference>
<dbReference type="SUPFAM" id="SSF57716">
    <property type="entry name" value="Glucocorticoid receptor-like (DNA-binding domain)"/>
    <property type="match status" value="1"/>
</dbReference>
<dbReference type="PROSITE" id="PS51030">
    <property type="entry name" value="NUCLEAR_REC_DBD_2"/>
    <property type="match status" value="1"/>
</dbReference>
<dbReference type="Proteomes" id="UP001328107">
    <property type="component" value="Unassembled WGS sequence"/>
</dbReference>
<protein>
    <recommendedName>
        <fullName evidence="9">Nuclear receptor domain-containing protein</fullName>
    </recommendedName>
</protein>
<comment type="caution">
    <text evidence="10">The sequence shown here is derived from an EMBL/GenBank/DDBJ whole genome shotgun (WGS) entry which is preliminary data.</text>
</comment>
<keyword evidence="7" id="KW-0675">Receptor</keyword>
<keyword evidence="2" id="KW-0863">Zinc-finger</keyword>
<dbReference type="InterPro" id="IPR013088">
    <property type="entry name" value="Znf_NHR/GATA"/>
</dbReference>
<reference evidence="11" key="1">
    <citation type="submission" date="2022-10" db="EMBL/GenBank/DDBJ databases">
        <title>Genome assembly of Pristionchus species.</title>
        <authorList>
            <person name="Yoshida K."/>
            <person name="Sommer R.J."/>
        </authorList>
    </citation>
    <scope>NUCLEOTIDE SEQUENCE [LARGE SCALE GENOMIC DNA]</scope>
    <source>
        <strain evidence="11">RS5460</strain>
    </source>
</reference>
<keyword evidence="11" id="KW-1185">Reference proteome</keyword>
<dbReference type="Pfam" id="PF00105">
    <property type="entry name" value="zf-C4"/>
    <property type="match status" value="1"/>
</dbReference>
<keyword evidence="6" id="KW-0804">Transcription</keyword>
<evidence type="ECO:0000256" key="6">
    <source>
        <dbReference type="ARBA" id="ARBA00023163"/>
    </source>
</evidence>
<evidence type="ECO:0000313" key="11">
    <source>
        <dbReference type="Proteomes" id="UP001328107"/>
    </source>
</evidence>
<dbReference type="GO" id="GO:0003700">
    <property type="term" value="F:DNA-binding transcription factor activity"/>
    <property type="evidence" value="ECO:0007669"/>
    <property type="project" value="InterPro"/>
</dbReference>